<accession>M7WXY1</accession>
<protein>
    <submittedName>
        <fullName evidence="1">Uncharacterized protein</fullName>
    </submittedName>
</protein>
<reference evidence="1 2" key="1">
    <citation type="submission" date="2013-01" db="EMBL/GenBank/DDBJ databases">
        <authorList>
            <person name="Inman J."/>
            <person name="Zafar N."/>
            <person name="Lorenzi H."/>
            <person name="Caler E."/>
        </authorList>
    </citation>
    <scope>NUCLEOTIDE SEQUENCE [LARGE SCALE GENOMIC DNA]</scope>
    <source>
        <strain evidence="1 2">HM-3:IMSS</strain>
    </source>
</reference>
<organism evidence="1 2">
    <name type="scientific">Entamoeba histolytica HM-3:IMSS</name>
    <dbReference type="NCBI Taxonomy" id="885315"/>
    <lineage>
        <taxon>Eukaryota</taxon>
        <taxon>Amoebozoa</taxon>
        <taxon>Evosea</taxon>
        <taxon>Archamoebae</taxon>
        <taxon>Mastigamoebida</taxon>
        <taxon>Entamoebidae</taxon>
        <taxon>Entamoeba</taxon>
    </lineage>
</organism>
<dbReference type="VEuPathDB" id="AmoebaDB:KM1_153560"/>
<proteinExistence type="predicted"/>
<name>M7WXY1_ENTHI</name>
<dbReference type="AlphaFoldDB" id="M7WXY1"/>
<sequence length="67" mass="7782">MSIQIQSTNEFEKLNKAILESKENYVRQDFFGKSFDELHKEVCPYRATTTNFQGDGKDITILHPTDL</sequence>
<gene>
    <name evidence="1" type="ORF">KM1_153560</name>
</gene>
<evidence type="ECO:0000313" key="1">
    <source>
        <dbReference type="EMBL" id="EMS12593.1"/>
    </source>
</evidence>
<dbReference type="EMBL" id="KB638432">
    <property type="protein sequence ID" value="EMS12593.1"/>
    <property type="molecule type" value="Genomic_DNA"/>
</dbReference>
<dbReference type="Proteomes" id="UP000030780">
    <property type="component" value="Unassembled WGS sequence"/>
</dbReference>
<evidence type="ECO:0000313" key="2">
    <source>
        <dbReference type="Proteomes" id="UP000030780"/>
    </source>
</evidence>